<dbReference type="GO" id="GO:0006570">
    <property type="term" value="P:tyrosine metabolic process"/>
    <property type="evidence" value="ECO:0007669"/>
    <property type="project" value="InterPro"/>
</dbReference>
<dbReference type="SUPFAM" id="SSF51182">
    <property type="entry name" value="RmlC-like cupins"/>
    <property type="match status" value="1"/>
</dbReference>
<reference evidence="6 8" key="1">
    <citation type="submission" date="2012-10" db="EMBL/GenBank/DDBJ databases">
        <title>Genome assembly of Amycolatopsis azurea DSM 43854.</title>
        <authorList>
            <person name="Khatri I."/>
            <person name="Kaur I."/>
            <person name="Subramanian S."/>
            <person name="Mayilraj S."/>
        </authorList>
    </citation>
    <scope>NUCLEOTIDE SEQUENCE [LARGE SCALE GENOMIC DNA]</scope>
    <source>
        <strain evidence="6 8">DSM 43854</strain>
    </source>
</reference>
<feature type="binding site" evidence="4">
    <location>
        <position position="306"/>
    </location>
    <ligand>
        <name>Fe cation</name>
        <dbReference type="ChEBI" id="CHEBI:24875"/>
    </ligand>
</feature>
<dbReference type="PATRIC" id="fig|1238180.3.peg.18"/>
<keyword evidence="9" id="KW-1185">Reference proteome</keyword>
<dbReference type="PANTHER" id="PTHR11056">
    <property type="entry name" value="HOMOGENTISATE 1,2-DIOXYGENASE"/>
    <property type="match status" value="1"/>
</dbReference>
<feature type="active site" description="Proton acceptor" evidence="3">
    <location>
        <position position="262"/>
    </location>
</feature>
<evidence type="ECO:0000256" key="3">
    <source>
        <dbReference type="PIRSR" id="PIRSR605708-1"/>
    </source>
</evidence>
<accession>M2PZG4</accession>
<sequence length="391" mass="43009">MPYYRQVGEIPHKRHTAFRKPDGGLYAEELMGVEGFSADSALLYHRGLPTAIVDAVAIEDERGPITPNHPLKPRAFKTHDLKFGDADAVTDRRRLFGNADVTIGFVHANRPSPLYRNAAGDELFYVQGGSATVETIYGSLEIGDGDYLVIPTSCTYRVLPHDDGGVKLLTIEARGHIGPPKRYLSAKGQFLEHSPYCERDIRGPSEPLVVDGTDVEVLVRHRVGLTRYTYATHPFDVVGWDGCLYPWVFNIDDFEPITGRVHQPPPVHQTFEGPNFVVCSFCPRKVDYHPESIPVPYNHANVDSDELMFYVRGNYEARKGSGIEVGSLSLHPSGFTHGPQPGAAEASIGAQFFDETAVMVDTFAPLDLGEAADASEDHGYAWTWSGRGPGA</sequence>
<dbReference type="Proteomes" id="UP000014137">
    <property type="component" value="Unassembled WGS sequence"/>
</dbReference>
<gene>
    <name evidence="7" type="ORF">B0293_09520</name>
    <name evidence="6" type="ORF">C791_0018</name>
</gene>
<evidence type="ECO:0000256" key="4">
    <source>
        <dbReference type="PIRSR" id="PIRSR605708-2"/>
    </source>
</evidence>
<dbReference type="GO" id="GO:0004411">
    <property type="term" value="F:homogentisate 1,2-dioxygenase activity"/>
    <property type="evidence" value="ECO:0007669"/>
    <property type="project" value="InterPro"/>
</dbReference>
<dbReference type="RefSeq" id="WP_005149517.1">
    <property type="nucleotide sequence ID" value="NZ_ANMG01000001.1"/>
</dbReference>
<evidence type="ECO:0000259" key="5">
    <source>
        <dbReference type="Pfam" id="PF04209"/>
    </source>
</evidence>
<comment type="similarity">
    <text evidence="2">Belongs to the homogentisate dioxygenase family.</text>
</comment>
<reference evidence="7 9" key="2">
    <citation type="submission" date="2017-02" db="EMBL/GenBank/DDBJ databases">
        <title>Amycolatopsis azurea DSM 43854 draft genome.</title>
        <authorList>
            <person name="Mayilraj S."/>
        </authorList>
    </citation>
    <scope>NUCLEOTIDE SEQUENCE [LARGE SCALE GENOMIC DNA]</scope>
    <source>
        <strain evidence="7 9">DSM 43854</strain>
    </source>
</reference>
<evidence type="ECO:0000313" key="9">
    <source>
        <dbReference type="Proteomes" id="UP000188551"/>
    </source>
</evidence>
<dbReference type="GO" id="GO:0006559">
    <property type="term" value="P:L-phenylalanine catabolic process"/>
    <property type="evidence" value="ECO:0007669"/>
    <property type="project" value="InterPro"/>
</dbReference>
<keyword evidence="6" id="KW-0560">Oxidoreductase</keyword>
<name>M2PZG4_9PSEU</name>
<dbReference type="AlphaFoldDB" id="M2PZG4"/>
<feature type="binding site" evidence="4">
    <location>
        <position position="315"/>
    </location>
    <ligand>
        <name>homogentisate</name>
        <dbReference type="ChEBI" id="CHEBI:16169"/>
    </ligand>
</feature>
<keyword evidence="6" id="KW-0223">Dioxygenase</keyword>
<dbReference type="InterPro" id="IPR046451">
    <property type="entry name" value="HgmA_C"/>
</dbReference>
<dbReference type="OrthoDB" id="9811253at2"/>
<dbReference type="InterPro" id="IPR014710">
    <property type="entry name" value="RmlC-like_jellyroll"/>
</dbReference>
<dbReference type="GO" id="GO:0046872">
    <property type="term" value="F:metal ion binding"/>
    <property type="evidence" value="ECO:0007669"/>
    <property type="project" value="UniProtKB-KW"/>
</dbReference>
<proteinExistence type="inferred from homology"/>
<evidence type="ECO:0000313" key="6">
    <source>
        <dbReference type="EMBL" id="EMD30033.1"/>
    </source>
</evidence>
<dbReference type="InterPro" id="IPR005708">
    <property type="entry name" value="Homogentis_dOase"/>
</dbReference>
<dbReference type="Gene3D" id="2.60.120.10">
    <property type="entry name" value="Jelly Rolls"/>
    <property type="match status" value="2"/>
</dbReference>
<evidence type="ECO:0000256" key="1">
    <source>
        <dbReference type="ARBA" id="ARBA00001962"/>
    </source>
</evidence>
<feature type="binding site" evidence="4">
    <location>
        <position position="337"/>
    </location>
    <ligand>
        <name>Fe cation</name>
        <dbReference type="ChEBI" id="CHEBI:24875"/>
    </ligand>
</feature>
<evidence type="ECO:0000313" key="8">
    <source>
        <dbReference type="Proteomes" id="UP000014137"/>
    </source>
</evidence>
<comment type="caution">
    <text evidence="6">The sequence shown here is derived from an EMBL/GenBank/DDBJ whole genome shotgun (WGS) entry which is preliminary data.</text>
</comment>
<protein>
    <submittedName>
        <fullName evidence="6">Homogentisate 1,2-dioxygenase</fullName>
    </submittedName>
</protein>
<feature type="domain" description="Homogentisate 1,2-dioxygenase C-terminal" evidence="5">
    <location>
        <begin position="276"/>
        <end position="385"/>
    </location>
</feature>
<organism evidence="6 8">
    <name type="scientific">Amycolatopsis azurea DSM 43854</name>
    <dbReference type="NCBI Taxonomy" id="1238180"/>
    <lineage>
        <taxon>Bacteria</taxon>
        <taxon>Bacillati</taxon>
        <taxon>Actinomycetota</taxon>
        <taxon>Actinomycetes</taxon>
        <taxon>Pseudonocardiales</taxon>
        <taxon>Pseudonocardiaceae</taxon>
        <taxon>Amycolatopsis</taxon>
    </lineage>
</organism>
<keyword evidence="4" id="KW-0408">Iron</keyword>
<evidence type="ECO:0000313" key="7">
    <source>
        <dbReference type="EMBL" id="OOC07266.1"/>
    </source>
</evidence>
<evidence type="ECO:0000256" key="2">
    <source>
        <dbReference type="ARBA" id="ARBA00007757"/>
    </source>
</evidence>
<dbReference type="InterPro" id="IPR011051">
    <property type="entry name" value="RmlC_Cupin_sf"/>
</dbReference>
<dbReference type="Proteomes" id="UP000188551">
    <property type="component" value="Unassembled WGS sequence"/>
</dbReference>
<dbReference type="EMBL" id="MUXN01000005">
    <property type="protein sequence ID" value="OOC07266.1"/>
    <property type="molecule type" value="Genomic_DNA"/>
</dbReference>
<dbReference type="GO" id="GO:0005737">
    <property type="term" value="C:cytoplasm"/>
    <property type="evidence" value="ECO:0007669"/>
    <property type="project" value="TreeGrafter"/>
</dbReference>
<feature type="binding site" evidence="4">
    <location>
        <position position="299"/>
    </location>
    <ligand>
        <name>Fe cation</name>
        <dbReference type="ChEBI" id="CHEBI:24875"/>
    </ligand>
</feature>
<dbReference type="Pfam" id="PF04209">
    <property type="entry name" value="HgmA_C"/>
    <property type="match status" value="1"/>
</dbReference>
<comment type="cofactor">
    <cofactor evidence="1 4">
        <name>Fe cation</name>
        <dbReference type="ChEBI" id="CHEBI:24875"/>
    </cofactor>
</comment>
<dbReference type="EMBL" id="ANMG01000001">
    <property type="protein sequence ID" value="EMD30033.1"/>
    <property type="molecule type" value="Genomic_DNA"/>
</dbReference>
<dbReference type="PANTHER" id="PTHR11056:SF0">
    <property type="entry name" value="HOMOGENTISATE 1,2-DIOXYGENASE"/>
    <property type="match status" value="1"/>
</dbReference>
<keyword evidence="4" id="KW-0479">Metal-binding</keyword>